<evidence type="ECO:0000256" key="4">
    <source>
        <dbReference type="ARBA" id="ARBA00023136"/>
    </source>
</evidence>
<proteinExistence type="predicted"/>
<keyword evidence="4 5" id="KW-0472">Membrane</keyword>
<feature type="domain" description="Major facilitator superfamily (MFS) profile" evidence="6">
    <location>
        <begin position="1"/>
        <end position="416"/>
    </location>
</feature>
<dbReference type="PANTHER" id="PTHR23502:SF74">
    <property type="entry name" value="MAJOR FACILITATOR SUPERFAMILY (MFS) PROFILE DOMAIN-CONTAINING PROTEIN"/>
    <property type="match status" value="1"/>
</dbReference>
<evidence type="ECO:0000256" key="1">
    <source>
        <dbReference type="ARBA" id="ARBA00004141"/>
    </source>
</evidence>
<sequence length="451" mass="49335">MNSGASASLPSNAVPYIFEKFNMVDDSQSSLPTSLFLLGYVVGPSIWSPLSETVGRRPILLYTFIVFFFFTLACALAPGWSTLLFFRFVCGCMGAAPQTVVGGVYADIFEARSRGRVMAIYMAAASFGPILGPIISGFTSEYGWRWTFWVELMIAGFTLVGLLFVPETFGPVLLRRRAAMLSKMSGRHISAPSSSIDTDLTTIFLRPLYMLISEPIIAATSIYVGIVYALVFFYFQAYPVIFPEVYGFSIQMTSLALIPLGIGACSTSLVAIYWDLKYETALSKKKSWAFPFSPEVHRLPISCLGGVTIPVSLFWLAWTATPSIHWIVPTLSGLLFGFGYQTIFTSLLTYVTDAYKIYSASALASSVIIRSILGAALPVAAKPMYASLGVGWATSLVGFVSVACVPIPYVLLWKGGWIREKSKFCQMLVKDELGGSPTGGEESHEQQREEC</sequence>
<feature type="transmembrane region" description="Helical" evidence="5">
    <location>
        <begin position="216"/>
        <end position="235"/>
    </location>
</feature>
<dbReference type="PANTHER" id="PTHR23502">
    <property type="entry name" value="MAJOR FACILITATOR SUPERFAMILY"/>
    <property type="match status" value="1"/>
</dbReference>
<keyword evidence="3 5" id="KW-1133">Transmembrane helix</keyword>
<evidence type="ECO:0000256" key="5">
    <source>
        <dbReference type="SAM" id="Phobius"/>
    </source>
</evidence>
<feature type="transmembrane region" description="Helical" evidence="5">
    <location>
        <begin position="59"/>
        <end position="78"/>
    </location>
</feature>
<dbReference type="Gene3D" id="1.20.1250.20">
    <property type="entry name" value="MFS general substrate transporter like domains"/>
    <property type="match status" value="1"/>
</dbReference>
<evidence type="ECO:0000256" key="2">
    <source>
        <dbReference type="ARBA" id="ARBA00022692"/>
    </source>
</evidence>
<evidence type="ECO:0000313" key="7">
    <source>
        <dbReference type="EMBL" id="KAL2865014.1"/>
    </source>
</evidence>
<name>A0ABR4LKD4_9EURO</name>
<feature type="transmembrane region" description="Helical" evidence="5">
    <location>
        <begin position="296"/>
        <end position="318"/>
    </location>
</feature>
<keyword evidence="2 5" id="KW-0812">Transmembrane</keyword>
<dbReference type="RefSeq" id="XP_070883993.1">
    <property type="nucleotide sequence ID" value="XM_071025339.1"/>
</dbReference>
<dbReference type="GeneID" id="98140411"/>
<comment type="caution">
    <text evidence="7">The sequence shown here is derived from an EMBL/GenBank/DDBJ whole genome shotgun (WGS) entry which is preliminary data.</text>
</comment>
<dbReference type="CDD" id="cd17323">
    <property type="entry name" value="MFS_Tpo1_MDR_like"/>
    <property type="match status" value="1"/>
</dbReference>
<evidence type="ECO:0000313" key="8">
    <source>
        <dbReference type="Proteomes" id="UP001610432"/>
    </source>
</evidence>
<evidence type="ECO:0000259" key="6">
    <source>
        <dbReference type="PROSITE" id="PS50850"/>
    </source>
</evidence>
<reference evidence="7 8" key="1">
    <citation type="submission" date="2024-07" db="EMBL/GenBank/DDBJ databases">
        <title>Section-level genome sequencing and comparative genomics of Aspergillus sections Usti and Cavernicolus.</title>
        <authorList>
            <consortium name="Lawrence Berkeley National Laboratory"/>
            <person name="Nybo J.L."/>
            <person name="Vesth T.C."/>
            <person name="Theobald S."/>
            <person name="Frisvad J.C."/>
            <person name="Larsen T.O."/>
            <person name="Kjaerboelling I."/>
            <person name="Rothschild-Mancinelli K."/>
            <person name="Lyhne E.K."/>
            <person name="Kogle M.E."/>
            <person name="Barry K."/>
            <person name="Clum A."/>
            <person name="Na H."/>
            <person name="Ledsgaard L."/>
            <person name="Lin J."/>
            <person name="Lipzen A."/>
            <person name="Kuo A."/>
            <person name="Riley R."/>
            <person name="Mondo S."/>
            <person name="Labutti K."/>
            <person name="Haridas S."/>
            <person name="Pangalinan J."/>
            <person name="Salamov A.A."/>
            <person name="Simmons B.A."/>
            <person name="Magnuson J.K."/>
            <person name="Chen J."/>
            <person name="Drula E."/>
            <person name="Henrissat B."/>
            <person name="Wiebenga A."/>
            <person name="Lubbers R.J."/>
            <person name="Gomes A.C."/>
            <person name="Macurrencykelacurrency M.R."/>
            <person name="Stajich J."/>
            <person name="Grigoriev I.V."/>
            <person name="Mortensen U.H."/>
            <person name="De Vries R.P."/>
            <person name="Baker S.E."/>
            <person name="Andersen M.R."/>
        </authorList>
    </citation>
    <scope>NUCLEOTIDE SEQUENCE [LARGE SCALE GENOMIC DNA]</scope>
    <source>
        <strain evidence="7 8">CBS 449.75</strain>
    </source>
</reference>
<comment type="subcellular location">
    <subcellularLocation>
        <location evidence="1">Membrane</location>
        <topology evidence="1">Multi-pass membrane protein</topology>
    </subcellularLocation>
</comment>
<evidence type="ECO:0000256" key="3">
    <source>
        <dbReference type="ARBA" id="ARBA00022989"/>
    </source>
</evidence>
<dbReference type="InterPro" id="IPR036259">
    <property type="entry name" value="MFS_trans_sf"/>
</dbReference>
<feature type="transmembrane region" description="Helical" evidence="5">
    <location>
        <begin position="255"/>
        <end position="276"/>
    </location>
</feature>
<feature type="transmembrane region" description="Helical" evidence="5">
    <location>
        <begin position="392"/>
        <end position="413"/>
    </location>
</feature>
<dbReference type="SUPFAM" id="SSF103473">
    <property type="entry name" value="MFS general substrate transporter"/>
    <property type="match status" value="1"/>
</dbReference>
<feature type="transmembrane region" description="Helical" evidence="5">
    <location>
        <begin position="118"/>
        <end position="136"/>
    </location>
</feature>
<dbReference type="InterPro" id="IPR020846">
    <property type="entry name" value="MFS_dom"/>
</dbReference>
<feature type="transmembrane region" description="Helical" evidence="5">
    <location>
        <begin position="148"/>
        <end position="174"/>
    </location>
</feature>
<dbReference type="EMBL" id="JBFXLQ010000035">
    <property type="protein sequence ID" value="KAL2865014.1"/>
    <property type="molecule type" value="Genomic_DNA"/>
</dbReference>
<feature type="transmembrane region" description="Helical" evidence="5">
    <location>
        <begin position="357"/>
        <end position="380"/>
    </location>
</feature>
<accession>A0ABR4LKD4</accession>
<keyword evidence="8" id="KW-1185">Reference proteome</keyword>
<dbReference type="PROSITE" id="PS50850">
    <property type="entry name" value="MFS"/>
    <property type="match status" value="1"/>
</dbReference>
<feature type="transmembrane region" description="Helical" evidence="5">
    <location>
        <begin position="84"/>
        <end position="106"/>
    </location>
</feature>
<protein>
    <submittedName>
        <fullName evidence="7">Major facilitator superfamily domain-containing protein</fullName>
    </submittedName>
</protein>
<dbReference type="InterPro" id="IPR011701">
    <property type="entry name" value="MFS"/>
</dbReference>
<feature type="transmembrane region" description="Helical" evidence="5">
    <location>
        <begin position="324"/>
        <end position="350"/>
    </location>
</feature>
<organism evidence="7 8">
    <name type="scientific">Aspergillus lucknowensis</name>
    <dbReference type="NCBI Taxonomy" id="176173"/>
    <lineage>
        <taxon>Eukaryota</taxon>
        <taxon>Fungi</taxon>
        <taxon>Dikarya</taxon>
        <taxon>Ascomycota</taxon>
        <taxon>Pezizomycotina</taxon>
        <taxon>Eurotiomycetes</taxon>
        <taxon>Eurotiomycetidae</taxon>
        <taxon>Eurotiales</taxon>
        <taxon>Aspergillaceae</taxon>
        <taxon>Aspergillus</taxon>
        <taxon>Aspergillus subgen. Nidulantes</taxon>
    </lineage>
</organism>
<dbReference type="Pfam" id="PF07690">
    <property type="entry name" value="MFS_1"/>
    <property type="match status" value="1"/>
</dbReference>
<gene>
    <name evidence="7" type="ORF">BJX67DRAFT_191088</name>
</gene>
<feature type="transmembrane region" description="Helical" evidence="5">
    <location>
        <begin position="29"/>
        <end position="47"/>
    </location>
</feature>
<dbReference type="Proteomes" id="UP001610432">
    <property type="component" value="Unassembled WGS sequence"/>
</dbReference>